<protein>
    <submittedName>
        <fullName evidence="1">Carbohydrate-binding module family 18 protein</fullName>
    </submittedName>
</protein>
<reference evidence="1" key="1">
    <citation type="journal article" date="2020" name="Stud. Mycol.">
        <title>101 Dothideomycetes genomes: a test case for predicting lifestyles and emergence of pathogens.</title>
        <authorList>
            <person name="Haridas S."/>
            <person name="Albert R."/>
            <person name="Binder M."/>
            <person name="Bloem J."/>
            <person name="Labutti K."/>
            <person name="Salamov A."/>
            <person name="Andreopoulos B."/>
            <person name="Baker S."/>
            <person name="Barry K."/>
            <person name="Bills G."/>
            <person name="Bluhm B."/>
            <person name="Cannon C."/>
            <person name="Castanera R."/>
            <person name="Culley D."/>
            <person name="Daum C."/>
            <person name="Ezra D."/>
            <person name="Gonzalez J."/>
            <person name="Henrissat B."/>
            <person name="Kuo A."/>
            <person name="Liang C."/>
            <person name="Lipzen A."/>
            <person name="Lutzoni F."/>
            <person name="Magnuson J."/>
            <person name="Mondo S."/>
            <person name="Nolan M."/>
            <person name="Ohm R."/>
            <person name="Pangilinan J."/>
            <person name="Park H.-J."/>
            <person name="Ramirez L."/>
            <person name="Alfaro M."/>
            <person name="Sun H."/>
            <person name="Tritt A."/>
            <person name="Yoshinaga Y."/>
            <person name="Zwiers L.-H."/>
            <person name="Turgeon B."/>
            <person name="Goodwin S."/>
            <person name="Spatafora J."/>
            <person name="Crous P."/>
            <person name="Grigoriev I."/>
        </authorList>
    </citation>
    <scope>NUCLEOTIDE SEQUENCE</scope>
    <source>
        <strain evidence="1">CBS 525.71</strain>
    </source>
</reference>
<dbReference type="Proteomes" id="UP000799754">
    <property type="component" value="Unassembled WGS sequence"/>
</dbReference>
<evidence type="ECO:0000313" key="1">
    <source>
        <dbReference type="EMBL" id="KAF2621594.1"/>
    </source>
</evidence>
<comment type="caution">
    <text evidence="1">The sequence shown here is derived from an EMBL/GenBank/DDBJ whole genome shotgun (WGS) entry which is preliminary data.</text>
</comment>
<dbReference type="EMBL" id="MU006753">
    <property type="protein sequence ID" value="KAF2621594.1"/>
    <property type="molecule type" value="Genomic_DNA"/>
</dbReference>
<accession>A0ACB6RKU6</accession>
<keyword evidence="2" id="KW-1185">Reference proteome</keyword>
<proteinExistence type="predicted"/>
<feature type="non-terminal residue" evidence="1">
    <location>
        <position position="52"/>
    </location>
</feature>
<sequence>SENGQCGSATGQTCAGSVFGSCCSLYGYCGSTDIYCLTTEGCQPAYGECTTP</sequence>
<feature type="non-terminal residue" evidence="1">
    <location>
        <position position="1"/>
    </location>
</feature>
<evidence type="ECO:0000313" key="2">
    <source>
        <dbReference type="Proteomes" id="UP000799754"/>
    </source>
</evidence>
<organism evidence="1 2">
    <name type="scientific">Macroventuria anomochaeta</name>
    <dbReference type="NCBI Taxonomy" id="301207"/>
    <lineage>
        <taxon>Eukaryota</taxon>
        <taxon>Fungi</taxon>
        <taxon>Dikarya</taxon>
        <taxon>Ascomycota</taxon>
        <taxon>Pezizomycotina</taxon>
        <taxon>Dothideomycetes</taxon>
        <taxon>Pleosporomycetidae</taxon>
        <taxon>Pleosporales</taxon>
        <taxon>Pleosporineae</taxon>
        <taxon>Didymellaceae</taxon>
        <taxon>Macroventuria</taxon>
    </lineage>
</organism>
<gene>
    <name evidence="1" type="ORF">BU25DRAFT_300252</name>
</gene>
<name>A0ACB6RKU6_9PLEO</name>